<comment type="caution">
    <text evidence="1">The sequence shown here is derived from an EMBL/GenBank/DDBJ whole genome shotgun (WGS) entry which is preliminary data.</text>
</comment>
<dbReference type="Proteomes" id="UP001651158">
    <property type="component" value="Unassembled WGS sequence"/>
</dbReference>
<accession>A0ABR4QSU9</accession>
<sequence>MTGGVRAFNMMQGVTLLGQNLGHFEMKNDGRGESNKFGALYCEDDRRLRVVIASALRFQGGLYGQRTGRARSSKAVVLIMSSLHQKIAFYHASVTHADVFLETYAFYGSMKYLLRPFTWQSACRGAVQLPLPPFFGEQFTWKILHLSVEEVSRAWGMKRHSAARVNEEGQTNNL</sequence>
<name>A0ABR4QSU9_9CEST</name>
<dbReference type="EMBL" id="JAKROA010000001">
    <property type="protein sequence ID" value="KAL5112648.1"/>
    <property type="molecule type" value="Genomic_DNA"/>
</dbReference>
<reference evidence="1 2" key="1">
    <citation type="journal article" date="2022" name="Front. Cell. Infect. Microbiol.">
        <title>The Genomes of Two Strains of Taenia crassiceps the Animal Model for the Study of Human Cysticercosis.</title>
        <authorList>
            <person name="Bobes R.J."/>
            <person name="Estrada K."/>
            <person name="Rios-Valencia D.G."/>
            <person name="Calderon-Gallegos A."/>
            <person name="de la Torre P."/>
            <person name="Carrero J.C."/>
            <person name="Sanchez-Flores A."/>
            <person name="Laclette J.P."/>
        </authorList>
    </citation>
    <scope>NUCLEOTIDE SEQUENCE [LARGE SCALE GENOMIC DNA]</scope>
    <source>
        <strain evidence="1">WFUcys</strain>
    </source>
</reference>
<protein>
    <submittedName>
        <fullName evidence="1">Uncharacterized protein</fullName>
    </submittedName>
</protein>
<organism evidence="1 2">
    <name type="scientific">Taenia crassiceps</name>
    <dbReference type="NCBI Taxonomy" id="6207"/>
    <lineage>
        <taxon>Eukaryota</taxon>
        <taxon>Metazoa</taxon>
        <taxon>Spiralia</taxon>
        <taxon>Lophotrochozoa</taxon>
        <taxon>Platyhelminthes</taxon>
        <taxon>Cestoda</taxon>
        <taxon>Eucestoda</taxon>
        <taxon>Cyclophyllidea</taxon>
        <taxon>Taeniidae</taxon>
        <taxon>Taenia</taxon>
    </lineage>
</organism>
<evidence type="ECO:0000313" key="2">
    <source>
        <dbReference type="Proteomes" id="UP001651158"/>
    </source>
</evidence>
<evidence type="ECO:0000313" key="1">
    <source>
        <dbReference type="EMBL" id="KAL5112648.1"/>
    </source>
</evidence>
<gene>
    <name evidence="1" type="ORF">TcWFU_008074</name>
</gene>
<keyword evidence="2" id="KW-1185">Reference proteome</keyword>
<proteinExistence type="predicted"/>